<feature type="region of interest" description="Disordered" evidence="1">
    <location>
        <begin position="1"/>
        <end position="23"/>
    </location>
</feature>
<protein>
    <submittedName>
        <fullName evidence="2">Uncharacterized protein</fullName>
    </submittedName>
</protein>
<evidence type="ECO:0000256" key="1">
    <source>
        <dbReference type="SAM" id="MobiDB-lite"/>
    </source>
</evidence>
<reference evidence="2" key="1">
    <citation type="submission" date="2021-01" db="UniProtKB">
        <authorList>
            <consortium name="EnsemblMetazoa"/>
        </authorList>
    </citation>
    <scope>IDENTIFICATION</scope>
</reference>
<dbReference type="Proteomes" id="UP000594262">
    <property type="component" value="Unplaced"/>
</dbReference>
<sequence>MDGLMVQNTQDTRPSLSVRGKGAAPRRALANIQNTHHTKSVTFENGAIQKPACKPTQLKNIRTLNATPLAKPLRKLSEKPSTVKKGLSSTTPFKIFEDGKTERSTKQRASTSTKTRKKIDIFNDEIEYMPPCTDKEVEVKMPSYLQKACLHKPIYNISTPSFGILDDQILKDLAEKSLKEVNESKQKEFERLPTCLDTDENLDDFIQGSFAKLSVIPDEELFAQLENDDSFSLETLDREIQQAGLDPPNW</sequence>
<accession>A0A7M5XC59</accession>
<proteinExistence type="predicted"/>
<dbReference type="OrthoDB" id="10585738at2759"/>
<dbReference type="RefSeq" id="XP_066933756.1">
    <property type="nucleotide sequence ID" value="XM_067077655.1"/>
</dbReference>
<keyword evidence="3" id="KW-1185">Reference proteome</keyword>
<name>A0A7M5XC59_9CNID</name>
<dbReference type="EnsemblMetazoa" id="CLYHEMT020571.1">
    <property type="protein sequence ID" value="CLYHEMP020571.1"/>
    <property type="gene ID" value="CLYHEMG020571"/>
</dbReference>
<dbReference type="AlphaFoldDB" id="A0A7M5XC59"/>
<dbReference type="GeneID" id="136821419"/>
<evidence type="ECO:0000313" key="3">
    <source>
        <dbReference type="Proteomes" id="UP000594262"/>
    </source>
</evidence>
<organism evidence="2 3">
    <name type="scientific">Clytia hemisphaerica</name>
    <dbReference type="NCBI Taxonomy" id="252671"/>
    <lineage>
        <taxon>Eukaryota</taxon>
        <taxon>Metazoa</taxon>
        <taxon>Cnidaria</taxon>
        <taxon>Hydrozoa</taxon>
        <taxon>Hydroidolina</taxon>
        <taxon>Leptothecata</taxon>
        <taxon>Obeliida</taxon>
        <taxon>Clytiidae</taxon>
        <taxon>Clytia</taxon>
    </lineage>
</organism>
<evidence type="ECO:0000313" key="2">
    <source>
        <dbReference type="EnsemblMetazoa" id="CLYHEMP020571.1"/>
    </source>
</evidence>
<feature type="compositionally biased region" description="Polar residues" evidence="1">
    <location>
        <begin position="1"/>
        <end position="15"/>
    </location>
</feature>